<organism evidence="3 4">
    <name type="scientific">Caldalkalibacillus uzonensis</name>
    <dbReference type="NCBI Taxonomy" id="353224"/>
    <lineage>
        <taxon>Bacteria</taxon>
        <taxon>Bacillati</taxon>
        <taxon>Bacillota</taxon>
        <taxon>Bacilli</taxon>
        <taxon>Bacillales</taxon>
        <taxon>Bacillaceae</taxon>
        <taxon>Caldalkalibacillus</taxon>
    </lineage>
</organism>
<evidence type="ECO:0000313" key="4">
    <source>
        <dbReference type="Proteomes" id="UP001232445"/>
    </source>
</evidence>
<name>A0ABU0CWL2_9BACI</name>
<dbReference type="CDD" id="cd07740">
    <property type="entry name" value="metallo-hydrolase-like_MBL-fold"/>
    <property type="match status" value="1"/>
</dbReference>
<comment type="caution">
    <text evidence="3">The sequence shown here is derived from an EMBL/GenBank/DDBJ whole genome shotgun (WGS) entry which is preliminary data.</text>
</comment>
<dbReference type="Gene3D" id="3.60.15.10">
    <property type="entry name" value="Ribonuclease Z/Hydroxyacylglutathione hydrolase-like"/>
    <property type="match status" value="1"/>
</dbReference>
<sequence>MDFEVQFLGSGDAFSSGGKMHTCILVKTATRQFLIDCGASAMIGIKKYNVNPNDIDLILITHLHGDHFGGIPFFVLDAQLIHKRSKPLTIAGPPGIKKRIFQAMEVMFPGSSRIQQKFKIEIIEFEIEKTNVFSDVTVLPYLVKHPSGDPSLALKIQHLDKIIAYTGDTEWVDNLIPLSKNADLLIAECYFFDKKVKYHLDYQTLFSHLNEIEPKKLVLTHMSDDMLKRVGELESDFAEDGKIFKI</sequence>
<dbReference type="RefSeq" id="WP_307343088.1">
    <property type="nucleotide sequence ID" value="NZ_JAUSUQ010000020.1"/>
</dbReference>
<dbReference type="SUPFAM" id="SSF56281">
    <property type="entry name" value="Metallo-hydrolase/oxidoreductase"/>
    <property type="match status" value="1"/>
</dbReference>
<keyword evidence="1" id="KW-0862">Zinc</keyword>
<dbReference type="Pfam" id="PF23023">
    <property type="entry name" value="Anti-Pycsar_Apyc1"/>
    <property type="match status" value="1"/>
</dbReference>
<dbReference type="PANTHER" id="PTHR46018">
    <property type="entry name" value="ZINC PHOSPHODIESTERASE ELAC PROTEIN 1"/>
    <property type="match status" value="1"/>
</dbReference>
<dbReference type="InterPro" id="IPR001279">
    <property type="entry name" value="Metallo-B-lactamas"/>
</dbReference>
<proteinExistence type="predicted"/>
<evidence type="ECO:0000313" key="3">
    <source>
        <dbReference type="EMBL" id="MDQ0340807.1"/>
    </source>
</evidence>
<reference evidence="3 4" key="1">
    <citation type="submission" date="2023-07" db="EMBL/GenBank/DDBJ databases">
        <title>Genomic Encyclopedia of Type Strains, Phase IV (KMG-IV): sequencing the most valuable type-strain genomes for metagenomic binning, comparative biology and taxonomic classification.</title>
        <authorList>
            <person name="Goeker M."/>
        </authorList>
    </citation>
    <scope>NUCLEOTIDE SEQUENCE [LARGE SCALE GENOMIC DNA]</scope>
    <source>
        <strain evidence="3 4">DSM 17740</strain>
    </source>
</reference>
<dbReference type="SMART" id="SM00849">
    <property type="entry name" value="Lactamase_B"/>
    <property type="match status" value="1"/>
</dbReference>
<dbReference type="PANTHER" id="PTHR46018:SF7">
    <property type="entry name" value="RIBONUCLEASE Z"/>
    <property type="match status" value="1"/>
</dbReference>
<dbReference type="EMBL" id="JAUSUQ010000020">
    <property type="protein sequence ID" value="MDQ0340807.1"/>
    <property type="molecule type" value="Genomic_DNA"/>
</dbReference>
<keyword evidence="4" id="KW-1185">Reference proteome</keyword>
<evidence type="ECO:0000259" key="2">
    <source>
        <dbReference type="SMART" id="SM00849"/>
    </source>
</evidence>
<protein>
    <submittedName>
        <fullName evidence="3">Ribonuclease BN (tRNA processing enzyme)</fullName>
    </submittedName>
</protein>
<gene>
    <name evidence="3" type="ORF">J2S00_003647</name>
</gene>
<evidence type="ECO:0000256" key="1">
    <source>
        <dbReference type="ARBA" id="ARBA00022833"/>
    </source>
</evidence>
<dbReference type="Proteomes" id="UP001232445">
    <property type="component" value="Unassembled WGS sequence"/>
</dbReference>
<feature type="domain" description="Metallo-beta-lactamase" evidence="2">
    <location>
        <begin position="20"/>
        <end position="221"/>
    </location>
</feature>
<dbReference type="InterPro" id="IPR036866">
    <property type="entry name" value="RibonucZ/Hydroxyglut_hydro"/>
</dbReference>
<accession>A0ABU0CWL2</accession>